<feature type="compositionally biased region" description="Basic and acidic residues" evidence="1">
    <location>
        <begin position="9"/>
        <end position="24"/>
    </location>
</feature>
<dbReference type="PANTHER" id="PTHR12334">
    <property type="entry name" value="BAG FAMILY MOLECULAR CHAPERONE REGULATOR 2"/>
    <property type="match status" value="1"/>
</dbReference>
<keyword evidence="3" id="KW-1185">Reference proteome</keyword>
<evidence type="ECO:0000313" key="2">
    <source>
        <dbReference type="EMBL" id="OXA51311.1"/>
    </source>
</evidence>
<evidence type="ECO:0000313" key="3">
    <source>
        <dbReference type="Proteomes" id="UP000198287"/>
    </source>
</evidence>
<feature type="region of interest" description="Disordered" evidence="1">
    <location>
        <begin position="1"/>
        <end position="53"/>
    </location>
</feature>
<dbReference type="STRING" id="158441.A0A226E321"/>
<comment type="caution">
    <text evidence="2">The sequence shown here is derived from an EMBL/GenBank/DDBJ whole genome shotgun (WGS) entry which is preliminary data.</text>
</comment>
<gene>
    <name evidence="2" type="ORF">Fcan01_14101</name>
</gene>
<evidence type="ECO:0000256" key="1">
    <source>
        <dbReference type="SAM" id="MobiDB-lite"/>
    </source>
</evidence>
<name>A0A226E321_FOLCA</name>
<reference evidence="2 3" key="1">
    <citation type="submission" date="2015-12" db="EMBL/GenBank/DDBJ databases">
        <title>The genome of Folsomia candida.</title>
        <authorList>
            <person name="Faddeeva A."/>
            <person name="Derks M.F."/>
            <person name="Anvar Y."/>
            <person name="Smit S."/>
            <person name="Van Straalen N."/>
            <person name="Roelofs D."/>
        </authorList>
    </citation>
    <scope>NUCLEOTIDE SEQUENCE [LARGE SCALE GENOMIC DNA]</scope>
    <source>
        <strain evidence="2 3">VU population</strain>
        <tissue evidence="2">Whole body</tissue>
    </source>
</reference>
<accession>A0A226E321</accession>
<organism evidence="2 3">
    <name type="scientific">Folsomia candida</name>
    <name type="common">Springtail</name>
    <dbReference type="NCBI Taxonomy" id="158441"/>
    <lineage>
        <taxon>Eukaryota</taxon>
        <taxon>Metazoa</taxon>
        <taxon>Ecdysozoa</taxon>
        <taxon>Arthropoda</taxon>
        <taxon>Hexapoda</taxon>
        <taxon>Collembola</taxon>
        <taxon>Entomobryomorpha</taxon>
        <taxon>Isotomoidea</taxon>
        <taxon>Isotomidae</taxon>
        <taxon>Proisotominae</taxon>
        <taxon>Folsomia</taxon>
    </lineage>
</organism>
<dbReference type="OMA" id="LHATKMI"/>
<dbReference type="PANTHER" id="PTHR12334:SF6">
    <property type="entry name" value="BAG FAMILY MOLECULAR CHAPERONE REGULATOR 2"/>
    <property type="match status" value="1"/>
</dbReference>
<dbReference type="GO" id="GO:0000774">
    <property type="term" value="F:adenyl-nucleotide exchange factor activity"/>
    <property type="evidence" value="ECO:0007669"/>
    <property type="project" value="InterPro"/>
</dbReference>
<dbReference type="EMBL" id="LNIX01000008">
    <property type="protein sequence ID" value="OXA51311.1"/>
    <property type="molecule type" value="Genomic_DNA"/>
</dbReference>
<dbReference type="InterPro" id="IPR037689">
    <property type="entry name" value="BAG2"/>
</dbReference>
<dbReference type="AlphaFoldDB" id="A0A226E321"/>
<dbReference type="Proteomes" id="UP000198287">
    <property type="component" value="Unassembled WGS sequence"/>
</dbReference>
<protein>
    <submittedName>
        <fullName evidence="2">BAG family molecular chaperone regulator 2</fullName>
    </submittedName>
</protein>
<dbReference type="OrthoDB" id="6284251at2759"/>
<dbReference type="GO" id="GO:0050821">
    <property type="term" value="P:protein stabilization"/>
    <property type="evidence" value="ECO:0007669"/>
    <property type="project" value="TreeGrafter"/>
</dbReference>
<dbReference type="GO" id="GO:0051087">
    <property type="term" value="F:protein-folding chaperone binding"/>
    <property type="evidence" value="ECO:0007669"/>
    <property type="project" value="InterPro"/>
</dbReference>
<proteinExistence type="predicted"/>
<sequence>MDMDIPSEVVERSAKDTNNDHNDNDMSQSEMTKQQDAKCDGVVKSPDVGDDMSQDVTEVCSQEEDRTSAANSGFLTVIKMLDEMDERVEKLRSDATTLINEKDEIVSSLETLRLSQIVDQFQGNELDEIKRYLDRIGTRCKAVSVGIRTERSPPQLESLSTVNNMIDSLIRQSKDDPFKTQRKCVTYINTCSEQVVLSGGSIPEIDSKFESAVLGCTIEDQKQIKKRLTGLFSYFKSTTRSFAVMEEDEEVEEVINVNEAIVRSFQQQ</sequence>
<dbReference type="Gene3D" id="1.20.58.890">
    <property type="match status" value="1"/>
</dbReference>